<keyword evidence="1" id="KW-0175">Coiled coil</keyword>
<dbReference type="EMBL" id="MDER01000022">
    <property type="protein sequence ID" value="ODP30246.1"/>
    <property type="molecule type" value="Genomic_DNA"/>
</dbReference>
<keyword evidence="3" id="KW-1185">Reference proteome</keyword>
<evidence type="ECO:0000256" key="1">
    <source>
        <dbReference type="SAM" id="Coils"/>
    </source>
</evidence>
<reference evidence="2 3" key="1">
    <citation type="submission" date="2016-08" db="EMBL/GenBank/DDBJ databases">
        <title>Genome sequencing of Paenibacillus sp. TI45-13ar, isolated from Korean traditional nuruk.</title>
        <authorList>
            <person name="Kim S.-J."/>
        </authorList>
    </citation>
    <scope>NUCLEOTIDE SEQUENCE [LARGE SCALE GENOMIC DNA]</scope>
    <source>
        <strain evidence="2 3">TI45-13ar</strain>
    </source>
</reference>
<feature type="coiled-coil region" evidence="1">
    <location>
        <begin position="205"/>
        <end position="232"/>
    </location>
</feature>
<evidence type="ECO:0000313" key="3">
    <source>
        <dbReference type="Proteomes" id="UP000094578"/>
    </source>
</evidence>
<proteinExistence type="predicted"/>
<organism evidence="2 3">
    <name type="scientific">Paenibacillus nuruki</name>
    <dbReference type="NCBI Taxonomy" id="1886670"/>
    <lineage>
        <taxon>Bacteria</taxon>
        <taxon>Bacillati</taxon>
        <taxon>Bacillota</taxon>
        <taxon>Bacilli</taxon>
        <taxon>Bacillales</taxon>
        <taxon>Paenibacillaceae</taxon>
        <taxon>Paenibacillus</taxon>
    </lineage>
</organism>
<dbReference type="Proteomes" id="UP000094578">
    <property type="component" value="Unassembled WGS sequence"/>
</dbReference>
<gene>
    <name evidence="2" type="ORF">PTI45_00316</name>
</gene>
<name>A0A1E3L926_9BACL</name>
<evidence type="ECO:0000313" key="2">
    <source>
        <dbReference type="EMBL" id="ODP30246.1"/>
    </source>
</evidence>
<dbReference type="AlphaFoldDB" id="A0A1E3L926"/>
<accession>A0A1E3L926</accession>
<sequence length="245" mass="29565">MVKLDVFDNKVTFELKIRKKWNLMIDYSKFTTINNYIYPCNIYLYKNGIFTFADDKSSIKDSLIANEFIVVRVIGHEPFLLSRYEIGHVVGPFEYDSNQAMTKSEAAAIRGTSVEYMENQFKNYINVPTHLFHQKYGRLETINWKIRYQYSEMIRDIRENGFIYKDTWLHETVIKKKDDCNELIRYFYEKEMLKEATRLEEYMKSEEFKNEIEILQREINKEKDHKKKMLELFKFYSKSLEAAQS</sequence>
<dbReference type="RefSeq" id="WP_069325807.1">
    <property type="nucleotide sequence ID" value="NZ_MDER01000022.1"/>
</dbReference>
<comment type="caution">
    <text evidence="2">The sequence shown here is derived from an EMBL/GenBank/DDBJ whole genome shotgun (WGS) entry which is preliminary data.</text>
</comment>
<protein>
    <submittedName>
        <fullName evidence="2">Uncharacterized protein</fullName>
    </submittedName>
</protein>